<organism evidence="1 2">
    <name type="scientific">Flavobacterium procerum</name>
    <dbReference type="NCBI Taxonomy" id="1455569"/>
    <lineage>
        <taxon>Bacteria</taxon>
        <taxon>Pseudomonadati</taxon>
        <taxon>Bacteroidota</taxon>
        <taxon>Flavobacteriia</taxon>
        <taxon>Flavobacteriales</taxon>
        <taxon>Flavobacteriaceae</taxon>
        <taxon>Flavobacterium</taxon>
    </lineage>
</organism>
<sequence>MIVEIFKTNVEKETETNYIIAVIKRQFPSYKINFDLEDRDKILRVEALEPQWNAIVDYVNNLGFSCVRLE</sequence>
<keyword evidence="2" id="KW-1185">Reference proteome</keyword>
<name>A0ABV6BS46_9FLAO</name>
<evidence type="ECO:0000313" key="2">
    <source>
        <dbReference type="Proteomes" id="UP001589734"/>
    </source>
</evidence>
<dbReference type="Proteomes" id="UP001589734">
    <property type="component" value="Unassembled WGS sequence"/>
</dbReference>
<accession>A0ABV6BS46</accession>
<evidence type="ECO:0000313" key="1">
    <source>
        <dbReference type="EMBL" id="MFC0077462.1"/>
    </source>
</evidence>
<proteinExistence type="predicted"/>
<protein>
    <recommendedName>
        <fullName evidence="3">Methyltransferase type 11</fullName>
    </recommendedName>
</protein>
<gene>
    <name evidence="1" type="ORF">ACFFLS_10450</name>
</gene>
<dbReference type="EMBL" id="JBHLYW010000008">
    <property type="protein sequence ID" value="MFC0077462.1"/>
    <property type="molecule type" value="Genomic_DNA"/>
</dbReference>
<evidence type="ECO:0008006" key="3">
    <source>
        <dbReference type="Google" id="ProtNLM"/>
    </source>
</evidence>
<reference evidence="1 2" key="1">
    <citation type="submission" date="2024-09" db="EMBL/GenBank/DDBJ databases">
        <authorList>
            <person name="Sun Q."/>
            <person name="Mori K."/>
        </authorList>
    </citation>
    <scope>NUCLEOTIDE SEQUENCE [LARGE SCALE GENOMIC DNA]</scope>
    <source>
        <strain evidence="1 2">CGMCC 1.12926</strain>
    </source>
</reference>
<comment type="caution">
    <text evidence="1">The sequence shown here is derived from an EMBL/GenBank/DDBJ whole genome shotgun (WGS) entry which is preliminary data.</text>
</comment>
<dbReference type="RefSeq" id="WP_379684998.1">
    <property type="nucleotide sequence ID" value="NZ_JBHLYW010000008.1"/>
</dbReference>